<dbReference type="InterPro" id="IPR040608">
    <property type="entry name" value="Snf8/Vps36"/>
</dbReference>
<keyword evidence="4" id="KW-0967">Endosome</keyword>
<evidence type="ECO:0000256" key="4">
    <source>
        <dbReference type="RuleBase" id="RU367095"/>
    </source>
</evidence>
<reference evidence="7 8" key="1">
    <citation type="submission" date="2016-08" db="EMBL/GenBank/DDBJ databases">
        <authorList>
            <consortium name="Lentinula edodes genome sequencing consortium"/>
            <person name="Sakamoto Y."/>
            <person name="Nakade K."/>
            <person name="Sato S."/>
            <person name="Yoshida Y."/>
            <person name="Miyazaki K."/>
            <person name="Natsume S."/>
            <person name="Konno N."/>
        </authorList>
    </citation>
    <scope>NUCLEOTIDE SEQUENCE [LARGE SCALE GENOMIC DNA]</scope>
    <source>
        <strain evidence="7 8">NBRC 111202</strain>
    </source>
</reference>
<evidence type="ECO:0000256" key="5">
    <source>
        <dbReference type="SAM" id="MobiDB-lite"/>
    </source>
</evidence>
<feature type="region of interest" description="Disordered" evidence="5">
    <location>
        <begin position="1"/>
        <end position="35"/>
    </location>
</feature>
<dbReference type="GO" id="GO:0032266">
    <property type="term" value="F:phosphatidylinositol-3-phosphate binding"/>
    <property type="evidence" value="ECO:0007669"/>
    <property type="project" value="UniProtKB-UniRule"/>
</dbReference>
<keyword evidence="4" id="KW-0963">Cytoplasm</keyword>
<accession>A0A1Q3DVF0</accession>
<dbReference type="InterPro" id="IPR011993">
    <property type="entry name" value="PH-like_dom_sf"/>
</dbReference>
<dbReference type="PANTHER" id="PTHR13128:SF12">
    <property type="entry name" value="VACUOLAR PROTEIN-SORTING-ASSOCIATED PROTEIN 36"/>
    <property type="match status" value="1"/>
</dbReference>
<dbReference type="STRING" id="5353.A0A1Q3DVF0"/>
<dbReference type="PROSITE" id="PS51495">
    <property type="entry name" value="GLUE"/>
    <property type="match status" value="1"/>
</dbReference>
<dbReference type="Gene3D" id="6.10.140.260">
    <property type="match status" value="1"/>
</dbReference>
<dbReference type="Gene3D" id="2.30.29.30">
    <property type="entry name" value="Pleckstrin-homology domain (PH domain)/Phosphotyrosine-binding domain (PTB)"/>
    <property type="match status" value="1"/>
</dbReference>
<evidence type="ECO:0000256" key="3">
    <source>
        <dbReference type="ARBA" id="ARBA00022927"/>
    </source>
</evidence>
<dbReference type="InterPro" id="IPR037855">
    <property type="entry name" value="Vps36"/>
</dbReference>
<sequence length="361" mass="39207">MQTCEICSTPLPKASGDHTQAKSAPTTRPTTPGLNDDDIESKMLKLSFRKGGDKVFYTALKRSLKGRAWEITPSNAGTNGARSGISGIMQAVENNAQNRDADMSNALQDLEALMVKAKDMVRLAAELNERLTASSTTTANDPYSSVLSSTLTEPEEATFIRSSLSQLGLQMENTPVTLDMMKDEREWMEQLARELANILQGSEKVSSSSSGGMMKKRGIIALDEVWGGWNRARGVALIPPSTFLQVIPHLPAFTNPTITSRTLNSGLAVLHTPPYSRAAFAARICGLLALAGPKSTTEIAQEEGITIGLTVEMLIIVEEDGDVCRDDGQSVIQEKKDDILVLGEVNWWANLFIGYTWDGQE</sequence>
<protein>
    <recommendedName>
        <fullName evidence="4">Vacuolar protein-sorting-associated protein 36</fullName>
    </recommendedName>
    <alternativeName>
        <fullName evidence="4">ESCRT-II complex subunit VPS36</fullName>
    </alternativeName>
</protein>
<dbReference type="Pfam" id="PF04157">
    <property type="entry name" value="EAP30"/>
    <property type="match status" value="1"/>
</dbReference>
<evidence type="ECO:0000313" key="7">
    <source>
        <dbReference type="EMBL" id="GAV98981.1"/>
    </source>
</evidence>
<dbReference type="EMBL" id="BDGU01000007">
    <property type="protein sequence ID" value="GAV98981.1"/>
    <property type="molecule type" value="Genomic_DNA"/>
</dbReference>
<keyword evidence="3 4" id="KW-0653">Protein transport</keyword>
<dbReference type="GO" id="GO:0031902">
    <property type="term" value="C:late endosome membrane"/>
    <property type="evidence" value="ECO:0007669"/>
    <property type="project" value="UniProtKB-UniRule"/>
</dbReference>
<dbReference type="InterPro" id="IPR036390">
    <property type="entry name" value="WH_DNA-bd_sf"/>
</dbReference>
<name>A0A1Q3DVF0_LENED</name>
<dbReference type="PANTHER" id="PTHR13128">
    <property type="entry name" value="VACUOLAR PROTEIN-SORTING-ASSOCIATED PROTEIN 36"/>
    <property type="match status" value="1"/>
</dbReference>
<reference evidence="7 8" key="2">
    <citation type="submission" date="2017-02" db="EMBL/GenBank/DDBJ databases">
        <title>A genome survey and senescence transcriptome analysis in Lentinula edodes.</title>
        <authorList>
            <person name="Sakamoto Y."/>
            <person name="Nakade K."/>
            <person name="Sato S."/>
            <person name="Yoshida Y."/>
            <person name="Miyazaki K."/>
            <person name="Natsume S."/>
            <person name="Konno N."/>
        </authorList>
    </citation>
    <scope>NUCLEOTIDE SEQUENCE [LARGE SCALE GENOMIC DNA]</scope>
    <source>
        <strain evidence="7 8">NBRC 111202</strain>
    </source>
</reference>
<dbReference type="Gene3D" id="1.10.10.10">
    <property type="entry name" value="Winged helix-like DNA-binding domain superfamily/Winged helix DNA-binding domain"/>
    <property type="match status" value="2"/>
</dbReference>
<proteinExistence type="inferred from homology"/>
<comment type="subcellular location">
    <subcellularLocation>
        <location evidence="4">Cytoplasm</location>
    </subcellularLocation>
    <subcellularLocation>
        <location evidence="4">Endosome</location>
    </subcellularLocation>
</comment>
<evidence type="ECO:0000259" key="6">
    <source>
        <dbReference type="PROSITE" id="PS51495"/>
    </source>
</evidence>
<gene>
    <name evidence="7" type="ORF">LENED_000404</name>
</gene>
<feature type="domain" description="GLUE N-terminal" evidence="6">
    <location>
        <begin position="1"/>
        <end position="76"/>
    </location>
</feature>
<evidence type="ECO:0000313" key="8">
    <source>
        <dbReference type="Proteomes" id="UP000188533"/>
    </source>
</evidence>
<keyword evidence="8" id="KW-1185">Reference proteome</keyword>
<comment type="similarity">
    <text evidence="1 4">Belongs to the VPS36 family.</text>
</comment>
<evidence type="ECO:0000256" key="2">
    <source>
        <dbReference type="ARBA" id="ARBA00022448"/>
    </source>
</evidence>
<dbReference type="GO" id="GO:0043328">
    <property type="term" value="P:protein transport to vacuole involved in ubiquitin-dependent protein catabolic process via the multivesicular body sorting pathway"/>
    <property type="evidence" value="ECO:0007669"/>
    <property type="project" value="UniProtKB-UniRule"/>
</dbReference>
<comment type="subunit">
    <text evidence="4">Component of the endosomal sorting complex required for transport II (ESCRT-II).</text>
</comment>
<evidence type="ECO:0000256" key="1">
    <source>
        <dbReference type="ARBA" id="ARBA00009697"/>
    </source>
</evidence>
<dbReference type="InterPro" id="IPR021648">
    <property type="entry name" value="GLUE_dom"/>
</dbReference>
<dbReference type="GO" id="GO:0043130">
    <property type="term" value="F:ubiquitin binding"/>
    <property type="evidence" value="ECO:0007669"/>
    <property type="project" value="UniProtKB-UniRule"/>
</dbReference>
<organism evidence="7 8">
    <name type="scientific">Lentinula edodes</name>
    <name type="common">Shiitake mushroom</name>
    <name type="synonym">Lentinus edodes</name>
    <dbReference type="NCBI Taxonomy" id="5353"/>
    <lineage>
        <taxon>Eukaryota</taxon>
        <taxon>Fungi</taxon>
        <taxon>Dikarya</taxon>
        <taxon>Basidiomycota</taxon>
        <taxon>Agaricomycotina</taxon>
        <taxon>Agaricomycetes</taxon>
        <taxon>Agaricomycetidae</taxon>
        <taxon>Agaricales</taxon>
        <taxon>Marasmiineae</taxon>
        <taxon>Omphalotaceae</taxon>
        <taxon>Lentinula</taxon>
    </lineage>
</organism>
<dbReference type="AlphaFoldDB" id="A0A1Q3DVF0"/>
<comment type="function">
    <text evidence="4">Component of the ESCRT-II complex (endosomal sorting complex required for transport II), which is required for multivesicular body (MVB) formation and sorting of endosomal cargo proteins into MVBs.</text>
</comment>
<dbReference type="Proteomes" id="UP000188533">
    <property type="component" value="Unassembled WGS sequence"/>
</dbReference>
<keyword evidence="2 4" id="KW-0813">Transport</keyword>
<dbReference type="GO" id="GO:0000814">
    <property type="term" value="C:ESCRT II complex"/>
    <property type="evidence" value="ECO:0007669"/>
    <property type="project" value="UniProtKB-UniRule"/>
</dbReference>
<feature type="compositionally biased region" description="Polar residues" evidence="5">
    <location>
        <begin position="21"/>
        <end position="33"/>
    </location>
</feature>
<dbReference type="InterPro" id="IPR036388">
    <property type="entry name" value="WH-like_DNA-bd_sf"/>
</dbReference>
<comment type="caution">
    <text evidence="7">The sequence shown here is derived from an EMBL/GenBank/DDBJ whole genome shotgun (WGS) entry which is preliminary data.</text>
</comment>
<dbReference type="SUPFAM" id="SSF46785">
    <property type="entry name" value="Winged helix' DNA-binding domain"/>
    <property type="match status" value="1"/>
</dbReference>